<keyword evidence="3" id="KW-0732">Signal</keyword>
<keyword evidence="1" id="KW-0175">Coiled coil</keyword>
<gene>
    <name evidence="4" type="ORF">NZD89_24760</name>
</gene>
<evidence type="ECO:0000313" key="5">
    <source>
        <dbReference type="Proteomes" id="UP001164761"/>
    </source>
</evidence>
<organism evidence="4 5">
    <name type="scientific">Alicyclobacillus fastidiosus</name>
    <dbReference type="NCBI Taxonomy" id="392011"/>
    <lineage>
        <taxon>Bacteria</taxon>
        <taxon>Bacillati</taxon>
        <taxon>Bacillota</taxon>
        <taxon>Bacilli</taxon>
        <taxon>Bacillales</taxon>
        <taxon>Alicyclobacillaceae</taxon>
        <taxon>Alicyclobacillus</taxon>
    </lineage>
</organism>
<evidence type="ECO:0000256" key="1">
    <source>
        <dbReference type="SAM" id="Coils"/>
    </source>
</evidence>
<keyword evidence="5" id="KW-1185">Reference proteome</keyword>
<dbReference type="RefSeq" id="WP_268005330.1">
    <property type="nucleotide sequence ID" value="NZ_BSUT01000001.1"/>
</dbReference>
<reference evidence="4" key="1">
    <citation type="submission" date="2022-08" db="EMBL/GenBank/DDBJ databases">
        <title>Alicyclobacillus fastidiosus DSM 17978, complete genome.</title>
        <authorList>
            <person name="Wang Q."/>
            <person name="Cai R."/>
            <person name="Wang Z."/>
        </authorList>
    </citation>
    <scope>NUCLEOTIDE SEQUENCE</scope>
    <source>
        <strain evidence="4">DSM 17978</strain>
    </source>
</reference>
<feature type="chain" id="PRO_5046368986" description="DUF5082 domain-containing protein" evidence="3">
    <location>
        <begin position="29"/>
        <end position="172"/>
    </location>
</feature>
<feature type="region of interest" description="Disordered" evidence="2">
    <location>
        <begin position="148"/>
        <end position="172"/>
    </location>
</feature>
<feature type="signal peptide" evidence="3">
    <location>
        <begin position="1"/>
        <end position="28"/>
    </location>
</feature>
<feature type="coiled-coil region" evidence="1">
    <location>
        <begin position="36"/>
        <end position="63"/>
    </location>
</feature>
<accession>A0ABY6ZEU6</accession>
<evidence type="ECO:0000313" key="4">
    <source>
        <dbReference type="EMBL" id="WAH41419.1"/>
    </source>
</evidence>
<name>A0ABY6ZEU6_9BACL</name>
<proteinExistence type="predicted"/>
<dbReference type="Proteomes" id="UP001164761">
    <property type="component" value="Chromosome"/>
</dbReference>
<evidence type="ECO:0000256" key="3">
    <source>
        <dbReference type="SAM" id="SignalP"/>
    </source>
</evidence>
<sequence>MNWKTKVVSIAGTMVVGVAGFAPATVWAATSTNNSYSHYKTEITQLKDSLKTLEATRKTDNQELTALFKQSKATMAKKHKPTTWNAVKTTHAEIVAVRTRLETDVKNTHAARIKDQWAKYVTDLKDAKYDLQTLVNLKVRQLHNLSDLNLTGAPSGVNTDGSDPTSSNTANT</sequence>
<dbReference type="EMBL" id="CP104067">
    <property type="protein sequence ID" value="WAH41419.1"/>
    <property type="molecule type" value="Genomic_DNA"/>
</dbReference>
<evidence type="ECO:0000256" key="2">
    <source>
        <dbReference type="SAM" id="MobiDB-lite"/>
    </source>
</evidence>
<feature type="compositionally biased region" description="Polar residues" evidence="2">
    <location>
        <begin position="156"/>
        <end position="172"/>
    </location>
</feature>
<protein>
    <recommendedName>
        <fullName evidence="6">DUF5082 domain-containing protein</fullName>
    </recommendedName>
</protein>
<evidence type="ECO:0008006" key="6">
    <source>
        <dbReference type="Google" id="ProtNLM"/>
    </source>
</evidence>